<proteinExistence type="predicted"/>
<evidence type="ECO:0000256" key="1">
    <source>
        <dbReference type="SAM" id="MobiDB-lite"/>
    </source>
</evidence>
<dbReference type="EMBL" id="JANJYI010000007">
    <property type="protein sequence ID" value="KAK2641115.1"/>
    <property type="molecule type" value="Genomic_DNA"/>
</dbReference>
<evidence type="ECO:0000313" key="3">
    <source>
        <dbReference type="Proteomes" id="UP001280121"/>
    </source>
</evidence>
<accession>A0AAD9WSV2</accession>
<organism evidence="2 3">
    <name type="scientific">Dipteronia dyeriana</name>
    <dbReference type="NCBI Taxonomy" id="168575"/>
    <lineage>
        <taxon>Eukaryota</taxon>
        <taxon>Viridiplantae</taxon>
        <taxon>Streptophyta</taxon>
        <taxon>Embryophyta</taxon>
        <taxon>Tracheophyta</taxon>
        <taxon>Spermatophyta</taxon>
        <taxon>Magnoliopsida</taxon>
        <taxon>eudicotyledons</taxon>
        <taxon>Gunneridae</taxon>
        <taxon>Pentapetalae</taxon>
        <taxon>rosids</taxon>
        <taxon>malvids</taxon>
        <taxon>Sapindales</taxon>
        <taxon>Sapindaceae</taxon>
        <taxon>Hippocastanoideae</taxon>
        <taxon>Acereae</taxon>
        <taxon>Dipteronia</taxon>
    </lineage>
</organism>
<comment type="caution">
    <text evidence="2">The sequence shown here is derived from an EMBL/GenBank/DDBJ whole genome shotgun (WGS) entry which is preliminary data.</text>
</comment>
<gene>
    <name evidence="2" type="ORF">Ddye_022878</name>
</gene>
<name>A0AAD9WSV2_9ROSI</name>
<evidence type="ECO:0000313" key="2">
    <source>
        <dbReference type="EMBL" id="KAK2641115.1"/>
    </source>
</evidence>
<sequence length="111" mass="13066">MKRSSNQVWKILDDYFLCFEGNAKELEEEAPHNTNVNQPSFETDDEEELEELLMADHNEPRPRSSLFFLEKLQKKAKAKGIALMEDLFLDDFYEARPLHVFLDQLCIISEQ</sequence>
<protein>
    <submittedName>
        <fullName evidence="2">Uncharacterized protein</fullName>
    </submittedName>
</protein>
<dbReference type="Proteomes" id="UP001280121">
    <property type="component" value="Unassembled WGS sequence"/>
</dbReference>
<dbReference type="AlphaFoldDB" id="A0AAD9WSV2"/>
<keyword evidence="3" id="KW-1185">Reference proteome</keyword>
<feature type="compositionally biased region" description="Polar residues" evidence="1">
    <location>
        <begin position="32"/>
        <end position="41"/>
    </location>
</feature>
<reference evidence="2" key="1">
    <citation type="journal article" date="2023" name="Plant J.">
        <title>Genome sequences and population genomics provide insights into the demographic history, inbreeding, and mutation load of two 'living fossil' tree species of Dipteronia.</title>
        <authorList>
            <person name="Feng Y."/>
            <person name="Comes H.P."/>
            <person name="Chen J."/>
            <person name="Zhu S."/>
            <person name="Lu R."/>
            <person name="Zhang X."/>
            <person name="Li P."/>
            <person name="Qiu J."/>
            <person name="Olsen K.M."/>
            <person name="Qiu Y."/>
        </authorList>
    </citation>
    <scope>NUCLEOTIDE SEQUENCE</scope>
    <source>
        <strain evidence="2">KIB01</strain>
    </source>
</reference>
<feature type="region of interest" description="Disordered" evidence="1">
    <location>
        <begin position="28"/>
        <end position="47"/>
    </location>
</feature>